<organism evidence="5 6">
    <name type="scientific">Actinomarinicola tropica</name>
    <dbReference type="NCBI Taxonomy" id="2789776"/>
    <lineage>
        <taxon>Bacteria</taxon>
        <taxon>Bacillati</taxon>
        <taxon>Actinomycetota</taxon>
        <taxon>Acidimicrobiia</taxon>
        <taxon>Acidimicrobiales</taxon>
        <taxon>Iamiaceae</taxon>
        <taxon>Actinomarinicola</taxon>
    </lineage>
</organism>
<reference evidence="5 6" key="1">
    <citation type="submission" date="2019-11" db="EMBL/GenBank/DDBJ databases">
        <authorList>
            <person name="He Y."/>
        </authorList>
    </citation>
    <scope>NUCLEOTIDE SEQUENCE [LARGE SCALE GENOMIC DNA]</scope>
    <source>
        <strain evidence="5 6">SCSIO 58843</strain>
    </source>
</reference>
<evidence type="ECO:0000313" key="5">
    <source>
        <dbReference type="EMBL" id="QGG95189.1"/>
    </source>
</evidence>
<evidence type="ECO:0000259" key="4">
    <source>
        <dbReference type="Pfam" id="PF17764"/>
    </source>
</evidence>
<sequence length="566" mass="60667">MLPDEPAIDREFDYLVPSGMEDLALGDVVRVGLHGRRVGGWVVEDDVAPAPGLALSPVAKRSGVGPSGDLIDLAGWAAWRWAGRRASLLRTATPPHVVPSLPAAPTRATPVPAVRDEQVEQAFSHPVSVLRLPPTADRFPVALAAVARGQALLLVPSVGQARSLAVRLRRSGVEVAVHPRDWAGGAAGQTIVGARAAAWARAAELAAVVVFDEHDEVWQEERTPTWHAREVAIERARRAGVPCVLVSPIPSLEALDVGTLVAPSRRVERAGWPLLDVIDRRGDDPVKGGLWSERLVPVLRGEGRVVCVLNRKGRARLLACVRCGELARCEACGASMEQVEAGVLRCRACGTERPQVCQACGGLAQKNLRVGVTRAREELEALVGEPVVEVTGAAEGPIAEARVYVGTEAVLHQIPVADRVVFLDLDQELLAPRYRAAEQALSLLTRAARVVGRRGEGGRVVVQTRLPDHPVVQAVLRADPTLHERSERARRQELRQPPFTAMAEVSGAAAPELVQRLGTPPGVEVLGPSDGRWLLRAGDHRTLCDALAAVPRPQGRVRVAVDPLRV</sequence>
<dbReference type="InterPro" id="IPR027417">
    <property type="entry name" value="P-loop_NTPase"/>
</dbReference>
<dbReference type="InterPro" id="IPR042115">
    <property type="entry name" value="PriA_3primeBD_sf"/>
</dbReference>
<evidence type="ECO:0000256" key="2">
    <source>
        <dbReference type="ARBA" id="ARBA00022840"/>
    </source>
</evidence>
<proteinExistence type="predicted"/>
<dbReference type="EMBL" id="CP045851">
    <property type="protein sequence ID" value="QGG95189.1"/>
    <property type="molecule type" value="Genomic_DNA"/>
</dbReference>
<dbReference type="InterPro" id="IPR041222">
    <property type="entry name" value="PriA_3primeBD"/>
</dbReference>
<dbReference type="AlphaFoldDB" id="A0A5Q2RE95"/>
<dbReference type="GO" id="GO:0003677">
    <property type="term" value="F:DNA binding"/>
    <property type="evidence" value="ECO:0007669"/>
    <property type="project" value="UniProtKB-KW"/>
</dbReference>
<protein>
    <recommendedName>
        <fullName evidence="4">Primosomal protein N' 3' DNA-binding domain-containing protein</fullName>
    </recommendedName>
</protein>
<dbReference type="Gene3D" id="3.40.1440.60">
    <property type="entry name" value="PriA, 3(prime) DNA-binding domain"/>
    <property type="match status" value="1"/>
</dbReference>
<keyword evidence="3" id="KW-0238">DNA-binding</keyword>
<dbReference type="Gene3D" id="3.40.50.300">
    <property type="entry name" value="P-loop containing nucleotide triphosphate hydrolases"/>
    <property type="match status" value="1"/>
</dbReference>
<keyword evidence="2" id="KW-0067">ATP-binding</keyword>
<name>A0A5Q2RE95_9ACTN</name>
<keyword evidence="1" id="KW-0547">Nucleotide-binding</keyword>
<dbReference type="PANTHER" id="PTHR30580:SF0">
    <property type="entry name" value="PRIMOSOMAL PROTEIN N"/>
    <property type="match status" value="1"/>
</dbReference>
<dbReference type="GO" id="GO:0006270">
    <property type="term" value="P:DNA replication initiation"/>
    <property type="evidence" value="ECO:0007669"/>
    <property type="project" value="TreeGrafter"/>
</dbReference>
<dbReference type="GO" id="GO:0005524">
    <property type="term" value="F:ATP binding"/>
    <property type="evidence" value="ECO:0007669"/>
    <property type="project" value="UniProtKB-KW"/>
</dbReference>
<feature type="domain" description="Primosomal protein N' 3' DNA-binding" evidence="4">
    <location>
        <begin position="8"/>
        <end position="94"/>
    </location>
</feature>
<gene>
    <name evidence="5" type="ORF">GH723_08800</name>
</gene>
<evidence type="ECO:0000256" key="3">
    <source>
        <dbReference type="ARBA" id="ARBA00023125"/>
    </source>
</evidence>
<accession>A0A5Q2RE95</accession>
<dbReference type="Proteomes" id="UP000334019">
    <property type="component" value="Chromosome"/>
</dbReference>
<dbReference type="Pfam" id="PF17764">
    <property type="entry name" value="PriA_3primeBD"/>
    <property type="match status" value="1"/>
</dbReference>
<dbReference type="GO" id="GO:0006310">
    <property type="term" value="P:DNA recombination"/>
    <property type="evidence" value="ECO:0007669"/>
    <property type="project" value="TreeGrafter"/>
</dbReference>
<evidence type="ECO:0000256" key="1">
    <source>
        <dbReference type="ARBA" id="ARBA00022741"/>
    </source>
</evidence>
<dbReference type="GO" id="GO:0043138">
    <property type="term" value="F:3'-5' DNA helicase activity"/>
    <property type="evidence" value="ECO:0007669"/>
    <property type="project" value="TreeGrafter"/>
</dbReference>
<dbReference type="KEGG" id="atq:GH723_08800"/>
<evidence type="ECO:0000313" key="6">
    <source>
        <dbReference type="Proteomes" id="UP000334019"/>
    </source>
</evidence>
<dbReference type="GO" id="GO:0006302">
    <property type="term" value="P:double-strand break repair"/>
    <property type="evidence" value="ECO:0007669"/>
    <property type="project" value="TreeGrafter"/>
</dbReference>
<keyword evidence="6" id="KW-1185">Reference proteome</keyword>
<dbReference type="PANTHER" id="PTHR30580">
    <property type="entry name" value="PRIMOSOMAL PROTEIN N"/>
    <property type="match status" value="1"/>
</dbReference>
<dbReference type="RefSeq" id="WP_153759297.1">
    <property type="nucleotide sequence ID" value="NZ_CP045851.1"/>
</dbReference>